<comment type="subcellular location">
    <subcellularLocation>
        <location evidence="1">Membrane</location>
        <topology evidence="1">Multi-pass membrane protein</topology>
    </subcellularLocation>
</comment>
<dbReference type="EMBL" id="RCHS01000442">
    <property type="protein sequence ID" value="RMX58829.1"/>
    <property type="molecule type" value="Genomic_DNA"/>
</dbReference>
<protein>
    <recommendedName>
        <fullName evidence="9">Major facilitator superfamily (MFS) profile domain-containing protein</fullName>
    </recommendedName>
</protein>
<dbReference type="SUPFAM" id="SSF103473">
    <property type="entry name" value="MFS general substrate transporter"/>
    <property type="match status" value="1"/>
</dbReference>
<organism evidence="7 8">
    <name type="scientific">Pocillopora damicornis</name>
    <name type="common">Cauliflower coral</name>
    <name type="synonym">Millepora damicornis</name>
    <dbReference type="NCBI Taxonomy" id="46731"/>
    <lineage>
        <taxon>Eukaryota</taxon>
        <taxon>Metazoa</taxon>
        <taxon>Cnidaria</taxon>
        <taxon>Anthozoa</taxon>
        <taxon>Hexacorallia</taxon>
        <taxon>Scleractinia</taxon>
        <taxon>Astrocoeniina</taxon>
        <taxon>Pocilloporidae</taxon>
        <taxon>Pocillopora</taxon>
    </lineage>
</organism>
<evidence type="ECO:0000256" key="1">
    <source>
        <dbReference type="ARBA" id="ARBA00004141"/>
    </source>
</evidence>
<dbReference type="InterPro" id="IPR011701">
    <property type="entry name" value="MFS"/>
</dbReference>
<dbReference type="PANTHER" id="PTHR23506:SF26">
    <property type="entry name" value="MFS-TYPE TRANSPORTER SLC18B1"/>
    <property type="match status" value="1"/>
</dbReference>
<gene>
    <name evidence="7" type="ORF">pdam_00021884</name>
</gene>
<feature type="transmembrane region" description="Helical" evidence="6">
    <location>
        <begin position="122"/>
        <end position="142"/>
    </location>
</feature>
<keyword evidence="4 6" id="KW-1133">Transmembrane helix</keyword>
<feature type="non-terminal residue" evidence="7">
    <location>
        <position position="185"/>
    </location>
</feature>
<feature type="transmembrane region" description="Helical" evidence="6">
    <location>
        <begin position="42"/>
        <end position="63"/>
    </location>
</feature>
<dbReference type="Pfam" id="PF07690">
    <property type="entry name" value="MFS_1"/>
    <property type="match status" value="1"/>
</dbReference>
<dbReference type="PANTHER" id="PTHR23506">
    <property type="entry name" value="GH10249P"/>
    <property type="match status" value="1"/>
</dbReference>
<dbReference type="Proteomes" id="UP000275408">
    <property type="component" value="Unassembled WGS sequence"/>
</dbReference>
<dbReference type="InterPro" id="IPR050930">
    <property type="entry name" value="MFS_Vesicular_Transporter"/>
</dbReference>
<evidence type="ECO:0008006" key="9">
    <source>
        <dbReference type="Google" id="ProtNLM"/>
    </source>
</evidence>
<sequence length="185" mass="20343">MENVNSPEISFTNQRNGLLNDSYQSNERVQNPASSLCTLRNIFTIISICIVYFVVFAACSVYSPFFPSEVGGFQLPFIIMGIILLCSTGVLAFLLSDETESQKDDESKESISICKSMRPLKIPAVFMMEFTSVIGCLCYGFTQPILAPQLRKLGQNSVQIGLVFFLFAGFNALSALALGFIADKT</sequence>
<proteinExistence type="predicted"/>
<dbReference type="InterPro" id="IPR036259">
    <property type="entry name" value="MFS_trans_sf"/>
</dbReference>
<dbReference type="AlphaFoldDB" id="A0A3M6UZ10"/>
<evidence type="ECO:0000256" key="4">
    <source>
        <dbReference type="ARBA" id="ARBA00022989"/>
    </source>
</evidence>
<dbReference type="GO" id="GO:0022857">
    <property type="term" value="F:transmembrane transporter activity"/>
    <property type="evidence" value="ECO:0007669"/>
    <property type="project" value="InterPro"/>
</dbReference>
<keyword evidence="5 6" id="KW-0472">Membrane</keyword>
<dbReference type="OrthoDB" id="5985622at2759"/>
<evidence type="ECO:0000313" key="7">
    <source>
        <dbReference type="EMBL" id="RMX58829.1"/>
    </source>
</evidence>
<accession>A0A3M6UZ10</accession>
<dbReference type="STRING" id="46731.A0A3M6UZ10"/>
<evidence type="ECO:0000313" key="8">
    <source>
        <dbReference type="Proteomes" id="UP000275408"/>
    </source>
</evidence>
<keyword evidence="8" id="KW-1185">Reference proteome</keyword>
<keyword evidence="3 6" id="KW-0812">Transmembrane</keyword>
<comment type="caution">
    <text evidence="7">The sequence shown here is derived from an EMBL/GenBank/DDBJ whole genome shotgun (WGS) entry which is preliminary data.</text>
</comment>
<evidence type="ECO:0000256" key="2">
    <source>
        <dbReference type="ARBA" id="ARBA00022448"/>
    </source>
</evidence>
<evidence type="ECO:0000256" key="5">
    <source>
        <dbReference type="ARBA" id="ARBA00023136"/>
    </source>
</evidence>
<evidence type="ECO:0000256" key="6">
    <source>
        <dbReference type="SAM" id="Phobius"/>
    </source>
</evidence>
<feature type="transmembrane region" description="Helical" evidence="6">
    <location>
        <begin position="162"/>
        <end position="182"/>
    </location>
</feature>
<feature type="transmembrane region" description="Helical" evidence="6">
    <location>
        <begin position="75"/>
        <end position="95"/>
    </location>
</feature>
<reference evidence="7 8" key="1">
    <citation type="journal article" date="2018" name="Sci. Rep.">
        <title>Comparative analysis of the Pocillopora damicornis genome highlights role of immune system in coral evolution.</title>
        <authorList>
            <person name="Cunning R."/>
            <person name="Bay R.A."/>
            <person name="Gillette P."/>
            <person name="Baker A.C."/>
            <person name="Traylor-Knowles N."/>
        </authorList>
    </citation>
    <scope>NUCLEOTIDE SEQUENCE [LARGE SCALE GENOMIC DNA]</scope>
    <source>
        <strain evidence="7">RSMAS</strain>
        <tissue evidence="7">Whole animal</tissue>
    </source>
</reference>
<evidence type="ECO:0000256" key="3">
    <source>
        <dbReference type="ARBA" id="ARBA00022692"/>
    </source>
</evidence>
<name>A0A3M6UZ10_POCDA</name>
<dbReference type="Gene3D" id="1.20.1250.20">
    <property type="entry name" value="MFS general substrate transporter like domains"/>
    <property type="match status" value="1"/>
</dbReference>
<keyword evidence="2" id="KW-0813">Transport</keyword>
<dbReference type="GO" id="GO:0016020">
    <property type="term" value="C:membrane"/>
    <property type="evidence" value="ECO:0007669"/>
    <property type="project" value="UniProtKB-SubCell"/>
</dbReference>